<name>A0A1H1NJL2_9PSED</name>
<dbReference type="Gene3D" id="2.60.120.260">
    <property type="entry name" value="Galactose-binding domain-like"/>
    <property type="match status" value="1"/>
</dbReference>
<reference evidence="4" key="1">
    <citation type="submission" date="2016-10" db="EMBL/GenBank/DDBJ databases">
        <authorList>
            <person name="Varghese N."/>
            <person name="Submissions S."/>
        </authorList>
    </citation>
    <scope>NUCLEOTIDE SEQUENCE [LARGE SCALE GENOMIC DNA]</scope>
    <source>
        <strain evidence="4">ATCC 23835</strain>
    </source>
</reference>
<organism evidence="3 4">
    <name type="scientific">Pseudomonas asplenii</name>
    <dbReference type="NCBI Taxonomy" id="53407"/>
    <lineage>
        <taxon>Bacteria</taxon>
        <taxon>Pseudomonadati</taxon>
        <taxon>Pseudomonadota</taxon>
        <taxon>Gammaproteobacteria</taxon>
        <taxon>Pseudomonadales</taxon>
        <taxon>Pseudomonadaceae</taxon>
        <taxon>Pseudomonas</taxon>
    </lineage>
</organism>
<dbReference type="InterPro" id="IPR003305">
    <property type="entry name" value="CenC_carb-bd"/>
</dbReference>
<dbReference type="Pfam" id="PF02018">
    <property type="entry name" value="CBM_4_9"/>
    <property type="match status" value="1"/>
</dbReference>
<keyword evidence="4" id="KW-1185">Reference proteome</keyword>
<protein>
    <submittedName>
        <fullName evidence="3">Carbohydrate binding domain-containing protein</fullName>
    </submittedName>
</protein>
<proteinExistence type="predicted"/>
<evidence type="ECO:0000313" key="3">
    <source>
        <dbReference type="EMBL" id="SDR99172.1"/>
    </source>
</evidence>
<sequence>MAAGGRWPMFRMEVCLMKDQPLAELDLPQATLLDAVGGDLDCLQVPLDGTPVEVSYPGMLPTDLIRFCWPGLPEKETFAPIEPVYGNTDEVVHFTVPYDYVGYYLDTYAHFFYTVTRDEETFESRGANVRITRPNTFPPLDLLPLIDETLFLSALVDDHFTLEMAPWPFITSACRVTIWAHVEEPEGERTNFRLLAQEPVTEDDIRFGWKRSFSSDVYAQSPSGSRLFFDLFASFGGHTHTIQFRPGIAFVILNKDPLPVPRVTQAHQGELDIRTFDGDAEYTVAPWPFIQAGQKVWLQAVGTRRDGSLLDFTLMQGEAVTDSEVQKGLSRLLPREDLEQLADSSLLTVTCKIDRGDGGTIALAPLELTLRVPIRLVLPPPVVRESTQDETEGWLLNPLNTTHGATIQVAYDGMSAGDWVCPAWAGTPGAGSPSLECREVVEGETSLEFRVPPSAISANFRQTVTVSYSVTQSSGVFWESPTRPVSVLDISQLPRPVVEQATADTLDLNTFSGDANCLVEPWDYRALEQPCWLWVTGEQEDGIGYSFQVLEGEPLDAEWLEQGVSTWLPRAQLQKLADCSRFEVHFAVNFNGVADKPTATLFPTLTLEITQEDWVLKAPTVREAVGSLLTVYNGRDGVTLRVEYDAISARQSIQPCWKLEVGGCLPLAPKPGNSDPGHVDFHIPREAVIHGIGKTVPINYTVTGSCKVATSADLNLQISMPVRLPIPVVPQAIKDLLDLRTFTGNASVTVERWWFILPGQRVWLSGVGTGKDGLPYTLKILQGLVVTAAHVLHGLNEPLLRSQLDRLQNVSTLRFTCKVTADGSTHESEAVVFPVLTLTVRLPFDDLTTFDNNNWNGWQKGPAAADPRDLVIKHEDGNWFLYNWTYTDRSNGVFLYRDYRGLEPGMRYEFSIYIRRVNNVPSAPMVSLLVEGRTLVGPVTISQEHWQTMKGVFTATATTMRLQLYNHVATGLGNDYAVDNVRVRELGLSG</sequence>
<dbReference type="AlphaFoldDB" id="A0A1H1NJL2"/>
<dbReference type="Proteomes" id="UP000199524">
    <property type="component" value="Chromosome I"/>
</dbReference>
<evidence type="ECO:0000259" key="2">
    <source>
        <dbReference type="Pfam" id="PF02018"/>
    </source>
</evidence>
<dbReference type="GO" id="GO:0016798">
    <property type="term" value="F:hydrolase activity, acting on glycosyl bonds"/>
    <property type="evidence" value="ECO:0007669"/>
    <property type="project" value="InterPro"/>
</dbReference>
<dbReference type="EMBL" id="LT629777">
    <property type="protein sequence ID" value="SDR99172.1"/>
    <property type="molecule type" value="Genomic_DNA"/>
</dbReference>
<feature type="domain" description="CBM-cenC" evidence="2">
    <location>
        <begin position="849"/>
        <end position="968"/>
    </location>
</feature>
<accession>A0A1H1NJL2</accession>
<evidence type="ECO:0000313" key="4">
    <source>
        <dbReference type="Proteomes" id="UP000199524"/>
    </source>
</evidence>
<keyword evidence="1" id="KW-0378">Hydrolase</keyword>
<dbReference type="InterPro" id="IPR008979">
    <property type="entry name" value="Galactose-bd-like_sf"/>
</dbReference>
<gene>
    <name evidence="3" type="ORF">SAMN05216598_0169</name>
</gene>
<dbReference type="SUPFAM" id="SSF49785">
    <property type="entry name" value="Galactose-binding domain-like"/>
    <property type="match status" value="1"/>
</dbReference>
<evidence type="ECO:0000256" key="1">
    <source>
        <dbReference type="ARBA" id="ARBA00022801"/>
    </source>
</evidence>